<evidence type="ECO:0000313" key="4">
    <source>
        <dbReference type="EMBL" id="SIT16554.1"/>
    </source>
</evidence>
<evidence type="ECO:0000256" key="1">
    <source>
        <dbReference type="ARBA" id="ARBA00022630"/>
    </source>
</evidence>
<dbReference type="KEGG" id="fln:FLA_6433"/>
<dbReference type="InterPro" id="IPR013785">
    <property type="entry name" value="Aldolase_TIM"/>
</dbReference>
<keyword evidence="1" id="KW-0285">Flavoprotein</keyword>
<dbReference type="RefSeq" id="WP_076379597.1">
    <property type="nucleotide sequence ID" value="NZ_AP017422.1"/>
</dbReference>
<dbReference type="EMBL" id="FTOR01000004">
    <property type="protein sequence ID" value="SIT16554.1"/>
    <property type="molecule type" value="Genomic_DNA"/>
</dbReference>
<dbReference type="Gene3D" id="3.20.20.70">
    <property type="entry name" value="Aldolase class I"/>
    <property type="match status" value="1"/>
</dbReference>
<sequence>MEATNRVTQLLQIQLPVIQAGMVWASGWKLASAVSNAGGLGIIGAGSMYPEVLKQHIIDCKAATDKPFGVNLPLLYPDIEAHIQTIIDYQVPVVFTSAGNPKTYTSRLKQHGITVVHVVSSSKFALKAQEAGCDAVVAEGFEAGGHNGREETTTMVLIPAVRQHISIPLIAAGGIATGRQMLAAMALGADAVQIGSRFVCSEEASSHLAFKQAIVAAREGDTQLSMKKAVPVRLLKNQFFEQVQQLEWAGASEQDLNQLLGHGRAKKGMFEGNLEEGELEIGQVSALIQDIQPAAAIVQEIWEECKQAAREVSLLLN</sequence>
<dbReference type="AlphaFoldDB" id="A0A173MSE7"/>
<keyword evidence="2" id="KW-0288">FMN</keyword>
<proteinExistence type="predicted"/>
<dbReference type="GO" id="GO:0018580">
    <property type="term" value="F:nitronate monooxygenase activity"/>
    <property type="evidence" value="ECO:0007669"/>
    <property type="project" value="InterPro"/>
</dbReference>
<dbReference type="CDD" id="cd04730">
    <property type="entry name" value="NPD_like"/>
    <property type="match status" value="1"/>
</dbReference>
<dbReference type="InterPro" id="IPR004136">
    <property type="entry name" value="NMO"/>
</dbReference>
<dbReference type="STRING" id="477680.SAMN05421788_104258"/>
<keyword evidence="5" id="KW-1185">Reference proteome</keyword>
<accession>A0A173MSE7</accession>
<keyword evidence="3" id="KW-0560">Oxidoreductase</keyword>
<evidence type="ECO:0000313" key="5">
    <source>
        <dbReference type="Proteomes" id="UP000186917"/>
    </source>
</evidence>
<protein>
    <submittedName>
        <fullName evidence="4">Enoyl-[acyl-carrier protein] reductase II</fullName>
    </submittedName>
</protein>
<dbReference type="PANTHER" id="PTHR32332:SF20">
    <property type="entry name" value="2-NITROPROPANE DIOXYGENASE-LIKE PROTEIN"/>
    <property type="match status" value="1"/>
</dbReference>
<reference evidence="5" key="1">
    <citation type="submission" date="2017-01" db="EMBL/GenBank/DDBJ databases">
        <authorList>
            <person name="Varghese N."/>
            <person name="Submissions S."/>
        </authorList>
    </citation>
    <scope>NUCLEOTIDE SEQUENCE [LARGE SCALE GENOMIC DNA]</scope>
    <source>
        <strain evidence="5">DSM 21054</strain>
    </source>
</reference>
<evidence type="ECO:0000256" key="3">
    <source>
        <dbReference type="ARBA" id="ARBA00023002"/>
    </source>
</evidence>
<name>A0A173MSE7_9BACT</name>
<dbReference type="Proteomes" id="UP000186917">
    <property type="component" value="Unassembled WGS sequence"/>
</dbReference>
<evidence type="ECO:0000256" key="2">
    <source>
        <dbReference type="ARBA" id="ARBA00022643"/>
    </source>
</evidence>
<dbReference type="SUPFAM" id="SSF51412">
    <property type="entry name" value="Inosine monophosphate dehydrogenase (IMPDH)"/>
    <property type="match status" value="1"/>
</dbReference>
<dbReference type="PANTHER" id="PTHR32332">
    <property type="entry name" value="2-NITROPROPANE DIOXYGENASE"/>
    <property type="match status" value="1"/>
</dbReference>
<dbReference type="Pfam" id="PF03060">
    <property type="entry name" value="NMO"/>
    <property type="match status" value="2"/>
</dbReference>
<organism evidence="4 5">
    <name type="scientific">Filimonas lacunae</name>
    <dbReference type="NCBI Taxonomy" id="477680"/>
    <lineage>
        <taxon>Bacteria</taxon>
        <taxon>Pseudomonadati</taxon>
        <taxon>Bacteroidota</taxon>
        <taxon>Chitinophagia</taxon>
        <taxon>Chitinophagales</taxon>
        <taxon>Chitinophagaceae</taxon>
        <taxon>Filimonas</taxon>
    </lineage>
</organism>
<gene>
    <name evidence="4" type="ORF">SAMN05421788_104258</name>
</gene>
<dbReference type="OrthoDB" id="9778912at2"/>